<keyword evidence="2" id="KW-0472">Membrane</keyword>
<keyword evidence="2" id="KW-0812">Transmembrane</keyword>
<dbReference type="EMBL" id="VTFY01000001">
    <property type="protein sequence ID" value="MRX81077.1"/>
    <property type="molecule type" value="Genomic_DNA"/>
</dbReference>
<sequence length="107" mass="10603">MNAKEGSGRPAALGRGLDTLMGNEEERDAPCASDASVAPDASEAPESPGMPDAPDASGARPCRGRGHRHGHGACLVGGLIASGAAGAVAVAAFTLLGVRAVWAMGRR</sequence>
<organism evidence="3 4">
    <name type="scientific">Eggerthella guodeyinii</name>
    <dbReference type="NCBI Taxonomy" id="2690837"/>
    <lineage>
        <taxon>Bacteria</taxon>
        <taxon>Bacillati</taxon>
        <taxon>Actinomycetota</taxon>
        <taxon>Coriobacteriia</taxon>
        <taxon>Eggerthellales</taxon>
        <taxon>Eggerthellaceae</taxon>
        <taxon>Eggerthella</taxon>
    </lineage>
</organism>
<evidence type="ECO:0000256" key="2">
    <source>
        <dbReference type="SAM" id="Phobius"/>
    </source>
</evidence>
<evidence type="ECO:0000256" key="1">
    <source>
        <dbReference type="SAM" id="MobiDB-lite"/>
    </source>
</evidence>
<feature type="transmembrane region" description="Helical" evidence="2">
    <location>
        <begin position="73"/>
        <end position="102"/>
    </location>
</feature>
<accession>A0A6N7RJH3</accession>
<dbReference type="Proteomes" id="UP000438093">
    <property type="component" value="Unassembled WGS sequence"/>
</dbReference>
<comment type="caution">
    <text evidence="3">The sequence shown here is derived from an EMBL/GenBank/DDBJ whole genome shotgun (WGS) entry which is preliminary data.</text>
</comment>
<keyword evidence="2" id="KW-1133">Transmembrane helix</keyword>
<evidence type="ECO:0000313" key="4">
    <source>
        <dbReference type="Proteomes" id="UP000438093"/>
    </source>
</evidence>
<keyword evidence="4" id="KW-1185">Reference proteome</keyword>
<name>A0A6N7RJH3_9ACTN</name>
<gene>
    <name evidence="3" type="ORF">GJG86_00980</name>
</gene>
<protein>
    <submittedName>
        <fullName evidence="3">Uncharacterized protein</fullName>
    </submittedName>
</protein>
<dbReference type="RefSeq" id="WP_154331986.1">
    <property type="nucleotide sequence ID" value="NZ_VTFY01000001.1"/>
</dbReference>
<proteinExistence type="predicted"/>
<reference evidence="4" key="1">
    <citation type="submission" date="2019-08" db="EMBL/GenBank/DDBJ databases">
        <title>Arthrobacter sp. nov., isolated from plateau pika and Tibetan wild ass.</title>
        <authorList>
            <person name="Ge Y."/>
        </authorList>
    </citation>
    <scope>NUCLEOTIDE SEQUENCE [LARGE SCALE GENOMIC DNA]</scope>
    <source>
        <strain evidence="4">HF-4214</strain>
    </source>
</reference>
<evidence type="ECO:0000313" key="3">
    <source>
        <dbReference type="EMBL" id="MRX81077.1"/>
    </source>
</evidence>
<feature type="region of interest" description="Disordered" evidence="1">
    <location>
        <begin position="1"/>
        <end position="69"/>
    </location>
</feature>
<dbReference type="AlphaFoldDB" id="A0A6N7RJH3"/>